<evidence type="ECO:0000256" key="2">
    <source>
        <dbReference type="ARBA" id="ARBA00022723"/>
    </source>
</evidence>
<reference evidence="4 5" key="1">
    <citation type="journal article" date="2013" name="Antonie Van Leeuwenhoek">
        <title>Echinimonas agarilytica gen. nov., sp. nov., a new gammaproteobacterium isolated from the sea urchin Strongylocentrotus intermedius.</title>
        <authorList>
            <person name="Nedashkovskaya O.I."/>
            <person name="Stenkova A.M."/>
            <person name="Zhukova N.V."/>
            <person name="Van Trappen S."/>
            <person name="Lee J.S."/>
            <person name="Kim S.B."/>
        </authorList>
    </citation>
    <scope>NUCLEOTIDE SEQUENCE [LARGE SCALE GENOMIC DNA]</scope>
    <source>
        <strain evidence="4 5">KMM 6351</strain>
    </source>
</reference>
<dbReference type="EMBL" id="JAMQGP010000009">
    <property type="protein sequence ID" value="MCM2681238.1"/>
    <property type="molecule type" value="Genomic_DNA"/>
</dbReference>
<dbReference type="Proteomes" id="UP001165393">
    <property type="component" value="Unassembled WGS sequence"/>
</dbReference>
<dbReference type="RefSeq" id="WP_251262721.1">
    <property type="nucleotide sequence ID" value="NZ_JAMQGP010000009.1"/>
</dbReference>
<evidence type="ECO:0000259" key="3">
    <source>
        <dbReference type="Pfam" id="PF01557"/>
    </source>
</evidence>
<dbReference type="Pfam" id="PF01557">
    <property type="entry name" value="FAA_hydrolase"/>
    <property type="match status" value="1"/>
</dbReference>
<sequence length="391" mass="42112">MTNSILPHDEFAGSLLGRVWLPSAVTGSVAGPAPVWITEHGVYDLSPLGSTCAELLNNNFSKSDVDLTKLSKIGDFEDIAANSIVMPDLNKAYFLSPFDVQAIKACGVTFICSMLERVIEERAEGDAEKAAAVRNKIHARIGDNINDIKPGSEEAETLKAILQQEGLWSQYLEVGIGPYAEVFTKSQPLSSVGIGAEVGLHPISNWNNPEPEVVLAVNRHAEVLGATLGNDVNLRDVEGRSALLLGKAKDNNASCSLGPFIRLFDETFSIEDVRSAEVKLTIDGPEDQYSLQDGSDMSKISRDVLDLVAQTISDNHQYPDGLALFTGTLFAPTQDRGGEGQGFTHKMDDVVRISSAKLGTLTNTVTLSNKAAPWEFGITALMKNLAQRGLL</sequence>
<dbReference type="InterPro" id="IPR036663">
    <property type="entry name" value="Fumarylacetoacetase_C_sf"/>
</dbReference>
<dbReference type="InterPro" id="IPR051121">
    <property type="entry name" value="FAH"/>
</dbReference>
<dbReference type="Gene3D" id="3.90.850.10">
    <property type="entry name" value="Fumarylacetoacetase-like, C-terminal domain"/>
    <property type="match status" value="1"/>
</dbReference>
<accession>A0AA41WAM7</accession>
<dbReference type="GO" id="GO:0016787">
    <property type="term" value="F:hydrolase activity"/>
    <property type="evidence" value="ECO:0007669"/>
    <property type="project" value="UniProtKB-KW"/>
</dbReference>
<keyword evidence="2" id="KW-0479">Metal-binding</keyword>
<keyword evidence="5" id="KW-1185">Reference proteome</keyword>
<comment type="similarity">
    <text evidence="1">Belongs to the FAH family.</text>
</comment>
<organism evidence="4 5">
    <name type="scientific">Echinimonas agarilytica</name>
    <dbReference type="NCBI Taxonomy" id="1215918"/>
    <lineage>
        <taxon>Bacteria</taxon>
        <taxon>Pseudomonadati</taxon>
        <taxon>Pseudomonadota</taxon>
        <taxon>Gammaproteobacteria</taxon>
        <taxon>Alteromonadales</taxon>
        <taxon>Echinimonadaceae</taxon>
        <taxon>Echinimonas</taxon>
    </lineage>
</organism>
<evidence type="ECO:0000313" key="4">
    <source>
        <dbReference type="EMBL" id="MCM2681238.1"/>
    </source>
</evidence>
<dbReference type="GO" id="GO:0044281">
    <property type="term" value="P:small molecule metabolic process"/>
    <property type="evidence" value="ECO:0007669"/>
    <property type="project" value="UniProtKB-ARBA"/>
</dbReference>
<comment type="caution">
    <text evidence="4">The sequence shown here is derived from an EMBL/GenBank/DDBJ whole genome shotgun (WGS) entry which is preliminary data.</text>
</comment>
<dbReference type="PANTHER" id="PTHR42796">
    <property type="entry name" value="FUMARYLACETOACETATE HYDROLASE DOMAIN-CONTAINING PROTEIN 2A-RELATED"/>
    <property type="match status" value="1"/>
</dbReference>
<gene>
    <name evidence="4" type="ORF">NAF29_16440</name>
</gene>
<feature type="domain" description="Fumarylacetoacetase-like C-terminal" evidence="3">
    <location>
        <begin position="223"/>
        <end position="365"/>
    </location>
</feature>
<dbReference type="InterPro" id="IPR011234">
    <property type="entry name" value="Fumarylacetoacetase-like_C"/>
</dbReference>
<proteinExistence type="inferred from homology"/>
<dbReference type="AlphaFoldDB" id="A0AA41WAM7"/>
<dbReference type="PANTHER" id="PTHR42796:SF7">
    <property type="entry name" value="2-DEHYDRO-3-DEOXY-D-ARABINONATE DEHYDRATASE"/>
    <property type="match status" value="1"/>
</dbReference>
<keyword evidence="4" id="KW-0378">Hydrolase</keyword>
<dbReference type="GO" id="GO:0046872">
    <property type="term" value="F:metal ion binding"/>
    <property type="evidence" value="ECO:0007669"/>
    <property type="project" value="UniProtKB-KW"/>
</dbReference>
<evidence type="ECO:0000256" key="1">
    <source>
        <dbReference type="ARBA" id="ARBA00010211"/>
    </source>
</evidence>
<protein>
    <submittedName>
        <fullName evidence="4">Fumarylacetoacetate hydrolase family protein</fullName>
    </submittedName>
</protein>
<name>A0AA41WAM7_9GAMM</name>
<evidence type="ECO:0000313" key="5">
    <source>
        <dbReference type="Proteomes" id="UP001165393"/>
    </source>
</evidence>
<dbReference type="SUPFAM" id="SSF56529">
    <property type="entry name" value="FAH"/>
    <property type="match status" value="1"/>
</dbReference>